<dbReference type="Proteomes" id="UP000009374">
    <property type="component" value="Unassembled WGS sequence"/>
</dbReference>
<dbReference type="EMBL" id="GG693868">
    <property type="protein sequence ID" value="EES53199.1"/>
    <property type="molecule type" value="Genomic_DNA"/>
</dbReference>
<accession>C6HW10</accession>
<organism evidence="1 2">
    <name type="scientific">Leptospirillum ferrodiazotrophum</name>
    <dbReference type="NCBI Taxonomy" id="412449"/>
    <lineage>
        <taxon>Bacteria</taxon>
        <taxon>Pseudomonadati</taxon>
        <taxon>Nitrospirota</taxon>
        <taxon>Nitrospiria</taxon>
        <taxon>Nitrospirales</taxon>
        <taxon>Nitrospiraceae</taxon>
        <taxon>Leptospirillum</taxon>
    </lineage>
</organism>
<keyword evidence="2" id="KW-1185">Reference proteome</keyword>
<dbReference type="Pfam" id="PF13835">
    <property type="entry name" value="DUF4194"/>
    <property type="match status" value="1"/>
</dbReference>
<gene>
    <name evidence="1" type="ORF">UBAL3_80290075</name>
</gene>
<protein>
    <recommendedName>
        <fullName evidence="3">DUF4194 domain-containing protein</fullName>
    </recommendedName>
</protein>
<dbReference type="AlphaFoldDB" id="C6HW10"/>
<reference evidence="1 2" key="1">
    <citation type="journal article" date="2009" name="Appl. Environ. Microbiol.">
        <title>Community genomic and proteomic analyses of chemoautotrophic iron-oxidizing "Leptospirillum rubarum" (Group II) and "Leptospirillum ferrodiazotrophum" (Group III) bacteria in acid mine drainage biofilms.</title>
        <authorList>
            <person name="Goltsman D.S."/>
            <person name="Denef V.J."/>
            <person name="Singer S.W."/>
            <person name="VerBerkmoes N.C."/>
            <person name="Lefsrud M."/>
            <person name="Mueller R.S."/>
            <person name="Dick G.J."/>
            <person name="Sun C.L."/>
            <person name="Wheeler K.E."/>
            <person name="Zemla A."/>
            <person name="Baker B.J."/>
            <person name="Hauser L."/>
            <person name="Land M."/>
            <person name="Shah M.B."/>
            <person name="Thelen M.P."/>
            <person name="Hettich R.L."/>
            <person name="Banfield J.F."/>
        </authorList>
    </citation>
    <scope>NUCLEOTIDE SEQUENCE [LARGE SCALE GENOMIC DNA]</scope>
</reference>
<proteinExistence type="predicted"/>
<name>C6HW10_9BACT</name>
<sequence length="210" mass="23337">MIQDESFRGPGPDGVPADMSRAIIALMKGVLYRDASPLLWQSCLRYLSRIRDYVAVIGLDLVVDETEGYAYLRQRTQEDLPEAGEPLPRLIAQRPLGYSVSLLLVLLRKKLAEADARSGEGRLILALDDIVDMLRLFLPSTANEARQRDRIAGHVARIAEMGFLRPLPGERYEVGRIIAAYVDAQWLDGVDRALAVYGEEAGRGTSEDEP</sequence>
<evidence type="ECO:0008006" key="3">
    <source>
        <dbReference type="Google" id="ProtNLM"/>
    </source>
</evidence>
<dbReference type="InterPro" id="IPR025449">
    <property type="entry name" value="JetB"/>
</dbReference>
<evidence type="ECO:0000313" key="1">
    <source>
        <dbReference type="EMBL" id="EES53199.1"/>
    </source>
</evidence>
<evidence type="ECO:0000313" key="2">
    <source>
        <dbReference type="Proteomes" id="UP000009374"/>
    </source>
</evidence>